<gene>
    <name evidence="6" type="ORF">PSDVSF_12090</name>
</gene>
<evidence type="ECO:0000256" key="1">
    <source>
        <dbReference type="ARBA" id="ARBA00004418"/>
    </source>
</evidence>
<dbReference type="PANTHER" id="PTHR43649:SF34">
    <property type="entry name" value="ABC TRANSPORTER PERIPLASMIC-BINDING PROTEIN YCJN-RELATED"/>
    <property type="match status" value="1"/>
</dbReference>
<dbReference type="EMBL" id="AP024485">
    <property type="protein sequence ID" value="BCS87967.1"/>
    <property type="molecule type" value="Genomic_DNA"/>
</dbReference>
<feature type="signal peptide" evidence="5">
    <location>
        <begin position="1"/>
        <end position="27"/>
    </location>
</feature>
<dbReference type="InterPro" id="IPR050490">
    <property type="entry name" value="Bact_solute-bd_prot1"/>
</dbReference>
<keyword evidence="4 5" id="KW-0732">Signal</keyword>
<evidence type="ECO:0000313" key="7">
    <source>
        <dbReference type="Proteomes" id="UP001053296"/>
    </source>
</evidence>
<organism evidence="6 7">
    <name type="scientific">Pseudodesulfovibrio sediminis</name>
    <dbReference type="NCBI Taxonomy" id="2810563"/>
    <lineage>
        <taxon>Bacteria</taxon>
        <taxon>Pseudomonadati</taxon>
        <taxon>Thermodesulfobacteriota</taxon>
        <taxon>Desulfovibrionia</taxon>
        <taxon>Desulfovibrionales</taxon>
        <taxon>Desulfovibrionaceae</taxon>
    </lineage>
</organism>
<comment type="similarity">
    <text evidence="2">Belongs to the bacterial solute-binding protein 1 family.</text>
</comment>
<keyword evidence="3" id="KW-0813">Transport</keyword>
<proteinExistence type="inferred from homology"/>
<dbReference type="Proteomes" id="UP001053296">
    <property type="component" value="Chromosome"/>
</dbReference>
<dbReference type="RefSeq" id="WP_229595045.1">
    <property type="nucleotide sequence ID" value="NZ_AP024485.1"/>
</dbReference>
<sequence length="454" mass="50545">MSQPKTLIRWKTLLVCLVLLIPIPSVAATSITFWTTETSQDRQAVVRYLADVFMIFNPDIIVKIRGVGENSMAEELARVRNSDSCPDLVGCASNLVVALSNQGWVNCPGAEKCIDSIGSGRFYAGTLRRLQLADGEHCGVPFNGWVQGIWYRKDWFEKRGLAPPDTWENILKAARAFHDPQQGRYGILIGTKGDAYAEQVFTHLALSAGVKEVTRDGTVVFDSPQTVKTVAFYNELARYTPPGHQTWRGRDYYLQGKMAMMFYSTFIMDDLAIPAIAGDSLTGEHFKELKGAPFDYQLSSNTGFVSTITGTEKASFGVLHALGLMKTGDAVREEATERFVKFLFTKDAYISWLHMVPGGMMPVLRDIAMHETFFRDPQGVFQNYSRQRVESILLGFDSLKCFCFSDGQLMPQATQISAEGVIGDMLNATLYEGVSPREAVAWAAERMRLIQPSN</sequence>
<evidence type="ECO:0000256" key="2">
    <source>
        <dbReference type="ARBA" id="ARBA00008520"/>
    </source>
</evidence>
<dbReference type="Gene3D" id="3.40.190.10">
    <property type="entry name" value="Periplasmic binding protein-like II"/>
    <property type="match status" value="1"/>
</dbReference>
<evidence type="ECO:0000256" key="5">
    <source>
        <dbReference type="SAM" id="SignalP"/>
    </source>
</evidence>
<protein>
    <submittedName>
        <fullName evidence="6">Sugar ABC transporter substrate-binding protein</fullName>
    </submittedName>
</protein>
<keyword evidence="7" id="KW-1185">Reference proteome</keyword>
<name>A0ABM7P533_9BACT</name>
<dbReference type="Pfam" id="PF01547">
    <property type="entry name" value="SBP_bac_1"/>
    <property type="match status" value="1"/>
</dbReference>
<accession>A0ABM7P533</accession>
<evidence type="ECO:0000313" key="6">
    <source>
        <dbReference type="EMBL" id="BCS87967.1"/>
    </source>
</evidence>
<evidence type="ECO:0000256" key="3">
    <source>
        <dbReference type="ARBA" id="ARBA00022448"/>
    </source>
</evidence>
<dbReference type="SUPFAM" id="SSF53850">
    <property type="entry name" value="Periplasmic binding protein-like II"/>
    <property type="match status" value="1"/>
</dbReference>
<reference evidence="6" key="1">
    <citation type="journal article" date="2022" name="Arch. Microbiol.">
        <title>Pseudodesulfovibrio sediminis sp. nov., a mesophilic and neutrophilic sulfate-reducing bacterium isolated from sediment of a brackish lake.</title>
        <authorList>
            <person name="Takahashi A."/>
            <person name="Kojima H."/>
            <person name="Watanabe M."/>
            <person name="Fukui M."/>
        </authorList>
    </citation>
    <scope>NUCLEOTIDE SEQUENCE</scope>
    <source>
        <strain evidence="6">SF6</strain>
    </source>
</reference>
<evidence type="ECO:0000256" key="4">
    <source>
        <dbReference type="ARBA" id="ARBA00022729"/>
    </source>
</evidence>
<feature type="chain" id="PRO_5046136384" evidence="5">
    <location>
        <begin position="28"/>
        <end position="454"/>
    </location>
</feature>
<dbReference type="PANTHER" id="PTHR43649">
    <property type="entry name" value="ARABINOSE-BINDING PROTEIN-RELATED"/>
    <property type="match status" value="1"/>
</dbReference>
<comment type="subcellular location">
    <subcellularLocation>
        <location evidence="1">Periplasm</location>
    </subcellularLocation>
</comment>
<dbReference type="InterPro" id="IPR006059">
    <property type="entry name" value="SBP"/>
</dbReference>